<evidence type="ECO:0000313" key="2">
    <source>
        <dbReference type="Proteomes" id="UP000219020"/>
    </source>
</evidence>
<protein>
    <submittedName>
        <fullName evidence="1">Uncharacterized protein</fullName>
    </submittedName>
</protein>
<reference evidence="2" key="1">
    <citation type="submission" date="2017-04" db="EMBL/GenBank/DDBJ databases">
        <title>Genome evolution of the luminous symbionts of deep sea anglerfish.</title>
        <authorList>
            <person name="Hendry T.A."/>
        </authorList>
    </citation>
    <scope>NUCLEOTIDE SEQUENCE [LARGE SCALE GENOMIC DNA]</scope>
</reference>
<gene>
    <name evidence="1" type="ORF">BTN49_0243</name>
</gene>
<comment type="caution">
    <text evidence="1">The sequence shown here is derived from an EMBL/GenBank/DDBJ whole genome shotgun (WGS) entry which is preliminary data.</text>
</comment>
<proteinExistence type="predicted"/>
<name>A0A2A5T7H8_9GAMM</name>
<dbReference type="AlphaFoldDB" id="A0A2A5T7H8"/>
<organism evidence="1 2">
    <name type="scientific">Candidatus Enterovibrio escicola</name>
    <dbReference type="NCBI Taxonomy" id="1927127"/>
    <lineage>
        <taxon>Bacteria</taxon>
        <taxon>Pseudomonadati</taxon>
        <taxon>Pseudomonadota</taxon>
        <taxon>Gammaproteobacteria</taxon>
        <taxon>Vibrionales</taxon>
        <taxon>Vibrionaceae</taxon>
        <taxon>Enterovibrio</taxon>
    </lineage>
</organism>
<evidence type="ECO:0000313" key="1">
    <source>
        <dbReference type="EMBL" id="PCS24050.1"/>
    </source>
</evidence>
<dbReference type="Proteomes" id="UP000219020">
    <property type="component" value="Unassembled WGS sequence"/>
</dbReference>
<accession>A0A2A5T7H8</accession>
<dbReference type="EMBL" id="NBYY01000006">
    <property type="protein sequence ID" value="PCS24050.1"/>
    <property type="molecule type" value="Genomic_DNA"/>
</dbReference>
<sequence length="59" mass="6668">MTNVIDDVLSLGQIRLQQNVGVLFAKQIIFIQQTVRGRETVIGAITKVQTVWRPCCRLV</sequence>
<keyword evidence="2" id="KW-1185">Reference proteome</keyword>